<protein>
    <submittedName>
        <fullName evidence="2">Uncharacterized protein</fullName>
    </submittedName>
</protein>
<accession>A0ABU6WQG2</accession>
<comment type="caution">
    <text evidence="2">The sequence shown here is derived from an EMBL/GenBank/DDBJ whole genome shotgun (WGS) entry which is preliminary data.</text>
</comment>
<evidence type="ECO:0000256" key="1">
    <source>
        <dbReference type="SAM" id="MobiDB-lite"/>
    </source>
</evidence>
<organism evidence="2 3">
    <name type="scientific">Stylosanthes scabra</name>
    <dbReference type="NCBI Taxonomy" id="79078"/>
    <lineage>
        <taxon>Eukaryota</taxon>
        <taxon>Viridiplantae</taxon>
        <taxon>Streptophyta</taxon>
        <taxon>Embryophyta</taxon>
        <taxon>Tracheophyta</taxon>
        <taxon>Spermatophyta</taxon>
        <taxon>Magnoliopsida</taxon>
        <taxon>eudicotyledons</taxon>
        <taxon>Gunneridae</taxon>
        <taxon>Pentapetalae</taxon>
        <taxon>rosids</taxon>
        <taxon>fabids</taxon>
        <taxon>Fabales</taxon>
        <taxon>Fabaceae</taxon>
        <taxon>Papilionoideae</taxon>
        <taxon>50 kb inversion clade</taxon>
        <taxon>dalbergioids sensu lato</taxon>
        <taxon>Dalbergieae</taxon>
        <taxon>Pterocarpus clade</taxon>
        <taxon>Stylosanthes</taxon>
    </lineage>
</organism>
<gene>
    <name evidence="2" type="ORF">PIB30_067412</name>
</gene>
<feature type="compositionally biased region" description="Polar residues" evidence="1">
    <location>
        <begin position="81"/>
        <end position="99"/>
    </location>
</feature>
<keyword evidence="3" id="KW-1185">Reference proteome</keyword>
<evidence type="ECO:0000313" key="2">
    <source>
        <dbReference type="EMBL" id="MED6186515.1"/>
    </source>
</evidence>
<reference evidence="2 3" key="1">
    <citation type="journal article" date="2023" name="Plants (Basel)">
        <title>Bridging the Gap: Combining Genomics and Transcriptomics Approaches to Understand Stylosanthes scabra, an Orphan Legume from the Brazilian Caatinga.</title>
        <authorList>
            <person name="Ferreira-Neto J.R.C."/>
            <person name="da Silva M.D."/>
            <person name="Binneck E."/>
            <person name="de Melo N.F."/>
            <person name="da Silva R.H."/>
            <person name="de Melo A.L.T.M."/>
            <person name="Pandolfi V."/>
            <person name="Bustamante F.O."/>
            <person name="Brasileiro-Vidal A.C."/>
            <person name="Benko-Iseppon A.M."/>
        </authorList>
    </citation>
    <scope>NUCLEOTIDE SEQUENCE [LARGE SCALE GENOMIC DNA]</scope>
    <source>
        <tissue evidence="2">Leaves</tissue>
    </source>
</reference>
<feature type="region of interest" description="Disordered" evidence="1">
    <location>
        <begin position="57"/>
        <end position="101"/>
    </location>
</feature>
<evidence type="ECO:0000313" key="3">
    <source>
        <dbReference type="Proteomes" id="UP001341840"/>
    </source>
</evidence>
<sequence>MEERWGNWLKADQIGWRIAEKKANINPNMPKLEKSLKENSHKPIPVNLLKDFGRLSMQEKSGQSASGDCLSTGRNGGARNGENSSASGCPNQPRLQFNSKSDDEVCSKENLGLNHAVKNSLEMHAELEAIVKTGFKFGQHSMNSQKHRSVKLKQLARRSGGSDSRISGEKRNLEGGITEEWRRNNACWLIFLN</sequence>
<proteinExistence type="predicted"/>
<dbReference type="EMBL" id="JASCZI010181946">
    <property type="protein sequence ID" value="MED6186515.1"/>
    <property type="molecule type" value="Genomic_DNA"/>
</dbReference>
<dbReference type="Proteomes" id="UP001341840">
    <property type="component" value="Unassembled WGS sequence"/>
</dbReference>
<name>A0ABU6WQG2_9FABA</name>